<dbReference type="Pfam" id="PF02909">
    <property type="entry name" value="TetR_C_1"/>
    <property type="match status" value="1"/>
</dbReference>
<dbReference type="PANTHER" id="PTHR30055">
    <property type="entry name" value="HTH-TYPE TRANSCRIPTIONAL REGULATOR RUTR"/>
    <property type="match status" value="1"/>
</dbReference>
<proteinExistence type="predicted"/>
<evidence type="ECO:0000256" key="2">
    <source>
        <dbReference type="ARBA" id="ARBA00023125"/>
    </source>
</evidence>
<dbReference type="GO" id="GO:0000976">
    <property type="term" value="F:transcription cis-regulatory region binding"/>
    <property type="evidence" value="ECO:0007669"/>
    <property type="project" value="TreeGrafter"/>
</dbReference>
<dbReference type="AlphaFoldDB" id="A0A3D8K0U9"/>
<feature type="domain" description="HTH tetR-type" evidence="6">
    <location>
        <begin position="72"/>
        <end position="132"/>
    </location>
</feature>
<feature type="region of interest" description="Disordered" evidence="5">
    <location>
        <begin position="28"/>
        <end position="57"/>
    </location>
</feature>
<dbReference type="EMBL" id="QRGA01000006">
    <property type="protein sequence ID" value="RDU99063.1"/>
    <property type="molecule type" value="Genomic_DNA"/>
</dbReference>
<dbReference type="PROSITE" id="PS50977">
    <property type="entry name" value="HTH_TETR_2"/>
    <property type="match status" value="1"/>
</dbReference>
<evidence type="ECO:0000256" key="3">
    <source>
        <dbReference type="ARBA" id="ARBA00023163"/>
    </source>
</evidence>
<keyword evidence="2 4" id="KW-0238">DNA-binding</keyword>
<dbReference type="GO" id="GO:0003700">
    <property type="term" value="F:DNA-binding transcription factor activity"/>
    <property type="evidence" value="ECO:0007669"/>
    <property type="project" value="TreeGrafter"/>
</dbReference>
<dbReference type="InterPro" id="IPR036271">
    <property type="entry name" value="Tet_transcr_reg_TetR-rel_C_sf"/>
</dbReference>
<gene>
    <name evidence="7" type="ORF">DWV00_10590</name>
</gene>
<evidence type="ECO:0000313" key="8">
    <source>
        <dbReference type="Proteomes" id="UP000256838"/>
    </source>
</evidence>
<evidence type="ECO:0000259" key="6">
    <source>
        <dbReference type="PROSITE" id="PS50977"/>
    </source>
</evidence>
<dbReference type="InterPro" id="IPR001647">
    <property type="entry name" value="HTH_TetR"/>
</dbReference>
<comment type="caution">
    <text evidence="7">The sequence shown here is derived from an EMBL/GenBank/DDBJ whole genome shotgun (WGS) entry which is preliminary data.</text>
</comment>
<organism evidence="7 8">
    <name type="scientific">Trinickia dinghuensis</name>
    <dbReference type="NCBI Taxonomy" id="2291023"/>
    <lineage>
        <taxon>Bacteria</taxon>
        <taxon>Pseudomonadati</taxon>
        <taxon>Pseudomonadota</taxon>
        <taxon>Betaproteobacteria</taxon>
        <taxon>Burkholderiales</taxon>
        <taxon>Burkholderiaceae</taxon>
        <taxon>Trinickia</taxon>
    </lineage>
</organism>
<dbReference type="GO" id="GO:0045892">
    <property type="term" value="P:negative regulation of DNA-templated transcription"/>
    <property type="evidence" value="ECO:0007669"/>
    <property type="project" value="InterPro"/>
</dbReference>
<dbReference type="InterPro" id="IPR009057">
    <property type="entry name" value="Homeodomain-like_sf"/>
</dbReference>
<reference evidence="7 8" key="1">
    <citation type="submission" date="2018-08" db="EMBL/GenBank/DDBJ databases">
        <title>Paraburkholderia sp. DHOM06 isolated from forest soil.</title>
        <authorList>
            <person name="Gao Z.-H."/>
            <person name="Qiu L.-H."/>
        </authorList>
    </citation>
    <scope>NUCLEOTIDE SEQUENCE [LARGE SCALE GENOMIC DNA]</scope>
    <source>
        <strain evidence="7 8">DHOM06</strain>
    </source>
</reference>
<sequence>MCRVQSRLVRNPIAPARRIRLSADLHVTSKASKPAAPTSSRRAALKKPANAPAVKRARADAARNDVVQDDKALSRDRIVAVALEQIDRHGLAALTVREVARQLDVYPTAIYWHVPNRDALLAAVVEQTMSGVTPDLGSATWQDWLRELFVRYRKAVGQHPNVAQLVGAQLVSNANLSPLLIDRILCVLLAAGCPEDHLADMYNVVIAGMVGFVTLEFAPLPTDDSANWAAQLQERVHSIRAMEFPTLARHLPALANKAFIVRWQSGSEVPMESAFNAHVEVTIAGIERMLEAPEPANAASPRRSRGSR</sequence>
<evidence type="ECO:0000256" key="5">
    <source>
        <dbReference type="SAM" id="MobiDB-lite"/>
    </source>
</evidence>
<dbReference type="SUPFAM" id="SSF46689">
    <property type="entry name" value="Homeodomain-like"/>
    <property type="match status" value="1"/>
</dbReference>
<accession>A0A3D8K0U9</accession>
<dbReference type="SUPFAM" id="SSF48498">
    <property type="entry name" value="Tetracyclin repressor-like, C-terminal domain"/>
    <property type="match status" value="1"/>
</dbReference>
<dbReference type="Pfam" id="PF00440">
    <property type="entry name" value="TetR_N"/>
    <property type="match status" value="1"/>
</dbReference>
<feature type="DNA-binding region" description="H-T-H motif" evidence="4">
    <location>
        <begin position="95"/>
        <end position="114"/>
    </location>
</feature>
<keyword evidence="8" id="KW-1185">Reference proteome</keyword>
<dbReference type="PANTHER" id="PTHR30055:SF151">
    <property type="entry name" value="TRANSCRIPTIONAL REGULATORY PROTEIN"/>
    <property type="match status" value="1"/>
</dbReference>
<keyword evidence="3" id="KW-0804">Transcription</keyword>
<dbReference type="Gene3D" id="1.10.357.10">
    <property type="entry name" value="Tetracycline Repressor, domain 2"/>
    <property type="match status" value="1"/>
</dbReference>
<feature type="compositionally biased region" description="Low complexity" evidence="5">
    <location>
        <begin position="28"/>
        <end position="54"/>
    </location>
</feature>
<evidence type="ECO:0000256" key="1">
    <source>
        <dbReference type="ARBA" id="ARBA00023015"/>
    </source>
</evidence>
<dbReference type="Proteomes" id="UP000256838">
    <property type="component" value="Unassembled WGS sequence"/>
</dbReference>
<name>A0A3D8K0U9_9BURK</name>
<keyword evidence="1" id="KW-0805">Transcription regulation</keyword>
<protein>
    <submittedName>
        <fullName evidence="7">TetR/AcrR family transcriptional regulator</fullName>
    </submittedName>
</protein>
<dbReference type="InterPro" id="IPR004111">
    <property type="entry name" value="Repressor_TetR_C"/>
</dbReference>
<dbReference type="InterPro" id="IPR050109">
    <property type="entry name" value="HTH-type_TetR-like_transc_reg"/>
</dbReference>
<dbReference type="OrthoDB" id="4541465at2"/>
<evidence type="ECO:0000256" key="4">
    <source>
        <dbReference type="PROSITE-ProRule" id="PRU00335"/>
    </source>
</evidence>
<evidence type="ECO:0000313" key="7">
    <source>
        <dbReference type="EMBL" id="RDU99063.1"/>
    </source>
</evidence>
<dbReference type="Gene3D" id="1.10.10.60">
    <property type="entry name" value="Homeodomain-like"/>
    <property type="match status" value="1"/>
</dbReference>